<dbReference type="GO" id="GO:0044611">
    <property type="term" value="C:nuclear pore inner ring"/>
    <property type="evidence" value="ECO:0007669"/>
    <property type="project" value="TreeGrafter"/>
</dbReference>
<dbReference type="PANTHER" id="PTHR31431">
    <property type="entry name" value="NUCLEOPORIN NUP188 HOMOLOG"/>
    <property type="match status" value="1"/>
</dbReference>
<dbReference type="InterPro" id="IPR044840">
    <property type="entry name" value="Nup188"/>
</dbReference>
<dbReference type="GO" id="GO:0006606">
    <property type="term" value="P:protein import into nucleus"/>
    <property type="evidence" value="ECO:0007669"/>
    <property type="project" value="TreeGrafter"/>
</dbReference>
<dbReference type="InterPro" id="IPR048883">
    <property type="entry name" value="Nup188_N-subdom_III"/>
</dbReference>
<keyword evidence="3" id="KW-0509">mRNA transport</keyword>
<evidence type="ECO:0000256" key="3">
    <source>
        <dbReference type="ARBA" id="ARBA00022816"/>
    </source>
</evidence>
<keyword evidence="2" id="KW-0813">Transport</keyword>
<protein>
    <recommendedName>
        <fullName evidence="9">Nucleoporin NUP188</fullName>
    </recommendedName>
</protein>
<dbReference type="EMBL" id="LXFE01001038">
    <property type="protein sequence ID" value="OLL23989.1"/>
    <property type="molecule type" value="Genomic_DNA"/>
</dbReference>
<comment type="subcellular location">
    <subcellularLocation>
        <location evidence="1">Nucleus</location>
        <location evidence="1">Nuclear pore complex</location>
    </subcellularLocation>
</comment>
<dbReference type="Pfam" id="PF21093">
    <property type="entry name" value="Nup188_N-subdom_III"/>
    <property type="match status" value="1"/>
</dbReference>
<proteinExistence type="inferred from homology"/>
<feature type="domain" description="Nucleoporin Nup188 N-terminal subdomain III" evidence="12">
    <location>
        <begin position="524"/>
        <end position="905"/>
    </location>
</feature>
<evidence type="ECO:0000313" key="13">
    <source>
        <dbReference type="EMBL" id="OLL23989.1"/>
    </source>
</evidence>
<dbReference type="Pfam" id="PF10487">
    <property type="entry name" value="Nup188_N"/>
    <property type="match status" value="1"/>
</dbReference>
<dbReference type="PANTHER" id="PTHR31431:SF1">
    <property type="entry name" value="NUCLEOPORIN NUP188"/>
    <property type="match status" value="1"/>
</dbReference>
<dbReference type="GO" id="GO:0051028">
    <property type="term" value="P:mRNA transport"/>
    <property type="evidence" value="ECO:0007669"/>
    <property type="project" value="UniProtKB-KW"/>
</dbReference>
<dbReference type="Pfam" id="PF18378">
    <property type="entry name" value="Nup188_C"/>
    <property type="match status" value="1"/>
</dbReference>
<evidence type="ECO:0000256" key="5">
    <source>
        <dbReference type="ARBA" id="ARBA00023010"/>
    </source>
</evidence>
<keyword evidence="5" id="KW-0811">Translocation</keyword>
<evidence type="ECO:0000256" key="9">
    <source>
        <dbReference type="ARBA" id="ARBA00040174"/>
    </source>
</evidence>
<dbReference type="InterPro" id="IPR018864">
    <property type="entry name" value="Nucleoporin_Nup188_N"/>
</dbReference>
<dbReference type="InterPro" id="IPR041634">
    <property type="entry name" value="Nup188_C"/>
</dbReference>
<dbReference type="GO" id="GO:0006405">
    <property type="term" value="P:RNA export from nucleus"/>
    <property type="evidence" value="ECO:0007669"/>
    <property type="project" value="TreeGrafter"/>
</dbReference>
<dbReference type="GO" id="GO:0017056">
    <property type="term" value="F:structural constituent of nuclear pore"/>
    <property type="evidence" value="ECO:0007669"/>
    <property type="project" value="InterPro"/>
</dbReference>
<dbReference type="OMA" id="HSWKFFA"/>
<feature type="domain" description="Nucleoporin Nup188 N-terminal" evidence="10">
    <location>
        <begin position="70"/>
        <end position="466"/>
    </location>
</feature>
<evidence type="ECO:0000256" key="1">
    <source>
        <dbReference type="ARBA" id="ARBA00004567"/>
    </source>
</evidence>
<reference evidence="13 14" key="1">
    <citation type="submission" date="2016-04" db="EMBL/GenBank/DDBJ databases">
        <title>Evolutionary innovation and constraint leading to complex multicellularity in the Ascomycota.</title>
        <authorList>
            <person name="Cisse O."/>
            <person name="Nguyen A."/>
            <person name="Hewitt D.A."/>
            <person name="Jedd G."/>
            <person name="Stajich J.E."/>
        </authorList>
    </citation>
    <scope>NUCLEOTIDE SEQUENCE [LARGE SCALE GENOMIC DNA]</scope>
    <source>
        <strain evidence="13 14">DAH-3</strain>
    </source>
</reference>
<comment type="similarity">
    <text evidence="8">Belongs to the Nup188 family.</text>
</comment>
<keyword evidence="14" id="KW-1185">Reference proteome</keyword>
<dbReference type="Proteomes" id="UP000186594">
    <property type="component" value="Unassembled WGS sequence"/>
</dbReference>
<evidence type="ECO:0000256" key="8">
    <source>
        <dbReference type="ARBA" id="ARBA00038387"/>
    </source>
</evidence>
<dbReference type="Gene3D" id="1.25.10.70">
    <property type="match status" value="1"/>
</dbReference>
<evidence type="ECO:0000259" key="11">
    <source>
        <dbReference type="Pfam" id="PF18378"/>
    </source>
</evidence>
<keyword evidence="6" id="KW-0906">Nuclear pore complex</keyword>
<comment type="caution">
    <text evidence="13">The sequence shown here is derived from an EMBL/GenBank/DDBJ whole genome shotgun (WGS) entry which is preliminary data.</text>
</comment>
<evidence type="ECO:0000313" key="14">
    <source>
        <dbReference type="Proteomes" id="UP000186594"/>
    </source>
</evidence>
<sequence>MAPVANHPLIPYSAIFHALNNGTESSPDILQSILEARISVLSNCANFINTPGKVSVGDNVFIDGEKFVLDDKIQKDIQSLGQLGGLSETEAARLFLTFMKCHSLDDLDQDDRLQKVSKFLFQERLYILKTTTLLFRTSSFEGHPNQEIAKAVVSKFSRDFVIDAVDGIQKRCIDIPAATDENDLYLRYHQNLLEQQALLQLIFAAIYENVTCSASRVTIWFDLMRSTNFLIDQQANSIPSQQLSSLAQNCQALSCIISIEMLALEQTFSPQPNASQAELYGNSIPSIINIHNSIITLRNKNIAAPVLLAWSFTLHRISLIIENEKLQGEEYTTLSQQVFSSNQVQNLGEIATQLGVFGVVRQVIEIVKTDEGLLGYKLVISEFLRQSLEYVRFSSSLAKCFVQLYDSQIMTLQFWKNSSSQRFLHSARIRFPYEFSPLVNMITCVHHDASSTFRFLQKLPSFTQSLPAGFKAYDIISDEFSTITTIILHERLVVFKGRPDGSGELALAPRTKGRILSTDINPPVVMWDFEFDCWAYFGRILEAAINMPISETRGTIEDILSLISQMMTTRAGEAVIAAIEEDMDQDFFDVIKYILEKSLSQDVSISLLSLCIQIFERCAEDNKRWTIVSRSLGIGRRGEAGLLGKILSEYECTARRYDFSISVIKLVHRLVLSNLAWSVEHRGNKIRKEILVSVTHYLLQVFESFNDWNYLDNIQCIEFGDCLTDLWTLMIHSVYGIQDEGTQVSIGVAESSKLVLERLLGSKRSIRVLLSAISRGENLDWSIKSLQLLSTLVKLRSCKSLLEFSLEKELFESMVDLSAELARPSNLQLHIVRLIEALVESEWPNTPPSLFAHLNGQARDLSLRIIVIIQGPLSSVKLLTATWRFACSVTARPQQSFAMLLLTGECIREGGSEKKDSSRTPLPSLVDIAIEQVKNDSSIRVSSSVTNFLVNAYNLWRSTTGGKRSDQAFWTQIVGLLNKPEVPIKDTESEDRMTSSCCQLVRAGHAAQLCALELYSRQAKPDDPICQLILDHLLKENRLEELSSSALRLTGYRASLHEFLAKNVAKRWDGLNILKFKRIESDETLYGPNYFYDIDVAGFVLGKENVWNSFSKEFEQANINLSLLDAQVVLLRAWILLLSSLRPFIPKYPNIISIFAKTVKICLQANVYENSLSVLLHTVLLERAQLAFDLAFAVQASAISGNARSNAMDWKIIFQSVGTAINESPLNCLSNLKKGNAEAHWTMYRILYACLHSFGKTDSNELHPLATMICDLFDTTVAKSSKILFSRMIEQPDIEVVGFISLVTGIFKAILNIPGSEVLHSSICGHVIDNSSIKSAIIAFARAESALIDGEPVSGELSILFLLETSSLHILAEQICAEGFFTLLAESPLGIKLQIGNVTPISAPRLHRIWARGVLPTLLNILRHLCGRVSKDMIALLDLFAPQIRLALDSWKRPHMITVASIDETILIIMLFQVLGRYEGEFNFGRDELETNIDYLLNHPKYLKNLIVPLGEAEERMVEGDNLEILIAQELKRMRELLQPLS</sequence>
<feature type="domain" description="Nuclear pore protein Nup188 C-terminal" evidence="11">
    <location>
        <begin position="1260"/>
        <end position="1520"/>
    </location>
</feature>
<accession>A0A1U7LMX0</accession>
<gene>
    <name evidence="13" type="ORF">NEOLI_004484</name>
</gene>
<dbReference type="OrthoDB" id="102511at2759"/>
<evidence type="ECO:0000259" key="10">
    <source>
        <dbReference type="Pfam" id="PF10487"/>
    </source>
</evidence>
<dbReference type="STRING" id="1198029.A0A1U7LMX0"/>
<evidence type="ECO:0000256" key="2">
    <source>
        <dbReference type="ARBA" id="ARBA00022448"/>
    </source>
</evidence>
<keyword evidence="4" id="KW-0653">Protein transport</keyword>
<name>A0A1U7LMX0_NEOID</name>
<evidence type="ECO:0000259" key="12">
    <source>
        <dbReference type="Pfam" id="PF21093"/>
    </source>
</evidence>
<organism evidence="13 14">
    <name type="scientific">Neolecta irregularis (strain DAH-3)</name>
    <dbReference type="NCBI Taxonomy" id="1198029"/>
    <lineage>
        <taxon>Eukaryota</taxon>
        <taxon>Fungi</taxon>
        <taxon>Dikarya</taxon>
        <taxon>Ascomycota</taxon>
        <taxon>Taphrinomycotina</taxon>
        <taxon>Neolectales</taxon>
        <taxon>Neolectaceae</taxon>
        <taxon>Neolecta</taxon>
    </lineage>
</organism>
<evidence type="ECO:0000256" key="6">
    <source>
        <dbReference type="ARBA" id="ARBA00023132"/>
    </source>
</evidence>
<keyword evidence="7" id="KW-0539">Nucleus</keyword>
<evidence type="ECO:0000256" key="7">
    <source>
        <dbReference type="ARBA" id="ARBA00023242"/>
    </source>
</evidence>
<evidence type="ECO:0000256" key="4">
    <source>
        <dbReference type="ARBA" id="ARBA00022927"/>
    </source>
</evidence>